<accession>A0A9P0PKW8</accession>
<reference evidence="1" key="1">
    <citation type="submission" date="2022-03" db="EMBL/GenBank/DDBJ databases">
        <authorList>
            <person name="Sayadi A."/>
        </authorList>
    </citation>
    <scope>NUCLEOTIDE SEQUENCE</scope>
</reference>
<dbReference type="AlphaFoldDB" id="A0A9P0PKW8"/>
<evidence type="ECO:0000313" key="2">
    <source>
        <dbReference type="Proteomes" id="UP001152888"/>
    </source>
</evidence>
<dbReference type="Proteomes" id="UP001152888">
    <property type="component" value="Unassembled WGS sequence"/>
</dbReference>
<keyword evidence="2" id="KW-1185">Reference proteome</keyword>
<dbReference type="EMBL" id="CAKOFQ010007035">
    <property type="protein sequence ID" value="CAH1988030.1"/>
    <property type="molecule type" value="Genomic_DNA"/>
</dbReference>
<proteinExistence type="predicted"/>
<evidence type="ECO:0000313" key="1">
    <source>
        <dbReference type="EMBL" id="CAH1988030.1"/>
    </source>
</evidence>
<sequence>MCGCAVWPSFLLHRCYINRLIYVLGIFSIDNISEPRSIR</sequence>
<organism evidence="1 2">
    <name type="scientific">Acanthoscelides obtectus</name>
    <name type="common">Bean weevil</name>
    <name type="synonym">Bruchus obtectus</name>
    <dbReference type="NCBI Taxonomy" id="200917"/>
    <lineage>
        <taxon>Eukaryota</taxon>
        <taxon>Metazoa</taxon>
        <taxon>Ecdysozoa</taxon>
        <taxon>Arthropoda</taxon>
        <taxon>Hexapoda</taxon>
        <taxon>Insecta</taxon>
        <taxon>Pterygota</taxon>
        <taxon>Neoptera</taxon>
        <taxon>Endopterygota</taxon>
        <taxon>Coleoptera</taxon>
        <taxon>Polyphaga</taxon>
        <taxon>Cucujiformia</taxon>
        <taxon>Chrysomeloidea</taxon>
        <taxon>Chrysomelidae</taxon>
        <taxon>Bruchinae</taxon>
        <taxon>Bruchini</taxon>
        <taxon>Acanthoscelides</taxon>
    </lineage>
</organism>
<comment type="caution">
    <text evidence="1">The sequence shown here is derived from an EMBL/GenBank/DDBJ whole genome shotgun (WGS) entry which is preliminary data.</text>
</comment>
<gene>
    <name evidence="1" type="ORF">ACAOBT_LOCUS18234</name>
</gene>
<protein>
    <submittedName>
        <fullName evidence="1">Uncharacterized protein</fullName>
    </submittedName>
</protein>
<name>A0A9P0PKW8_ACAOB</name>